<dbReference type="Pfam" id="PF08765">
    <property type="entry name" value="Mor"/>
    <property type="match status" value="1"/>
</dbReference>
<proteinExistence type="predicted"/>
<organism evidence="3">
    <name type="scientific">Salmonella diarizonae</name>
    <dbReference type="NCBI Taxonomy" id="59204"/>
    <lineage>
        <taxon>Bacteria</taxon>
        <taxon>Pseudomonadati</taxon>
        <taxon>Pseudomonadota</taxon>
        <taxon>Gammaproteobacteria</taxon>
        <taxon>Enterobacterales</taxon>
        <taxon>Enterobacteriaceae</taxon>
        <taxon>Salmonella</taxon>
    </lineage>
</organism>
<accession>A0A5U3CSV2</accession>
<feature type="region of interest" description="Disordered" evidence="1">
    <location>
        <begin position="175"/>
        <end position="197"/>
    </location>
</feature>
<dbReference type="PANTHER" id="PTHR37812">
    <property type="entry name" value="MU-LIKE PROPHAGE FLUMU PROTEIN C"/>
    <property type="match status" value="1"/>
</dbReference>
<evidence type="ECO:0000313" key="3">
    <source>
        <dbReference type="EMBL" id="EBP3693232.1"/>
    </source>
</evidence>
<evidence type="ECO:0000259" key="2">
    <source>
        <dbReference type="Pfam" id="PF08765"/>
    </source>
</evidence>
<dbReference type="AlphaFoldDB" id="A0A5U3CSV2"/>
<evidence type="ECO:0000256" key="1">
    <source>
        <dbReference type="SAM" id="MobiDB-lite"/>
    </source>
</evidence>
<comment type="caution">
    <text evidence="3">The sequence shown here is derived from an EMBL/GenBank/DDBJ whole genome shotgun (WGS) entry which is preliminary data.</text>
</comment>
<gene>
    <name evidence="3" type="ORF">PG27_08210</name>
</gene>
<dbReference type="InterPro" id="IPR014875">
    <property type="entry name" value="Mor_transcription_activator"/>
</dbReference>
<dbReference type="SUPFAM" id="SSF46689">
    <property type="entry name" value="Homeodomain-like"/>
    <property type="match status" value="1"/>
</dbReference>
<dbReference type="InterPro" id="IPR009057">
    <property type="entry name" value="Homeodomain-like_sf"/>
</dbReference>
<protein>
    <recommendedName>
        <fullName evidence="2">Mor transcription activator domain-containing protein</fullName>
    </recommendedName>
</protein>
<dbReference type="InterPro" id="IPR052411">
    <property type="entry name" value="c-mor_Regulatory_Protein"/>
</dbReference>
<feature type="domain" description="Mor transcription activator" evidence="2">
    <location>
        <begin position="8"/>
        <end position="110"/>
    </location>
</feature>
<dbReference type="EMBL" id="AAGLNK010000007">
    <property type="protein sequence ID" value="EBP3693232.1"/>
    <property type="molecule type" value="Genomic_DNA"/>
</dbReference>
<sequence>MSITTQEKLMGGIREAAFSVLSRRGLPAATANTISVAIIRQLAFAWEGNVIYITKTPNHEVMLRNQRIFDEFKGGNHDALAEKFGVSIQWIYSIVKDMRDEYVKRHQPDMFDDNEPDDSDISEFIREQFRTLGDIMDHSAYCLRQHVPDLSESKALAIGREIAYLASELRKGQSAHIKKEKNVSDEAQADMFGDNDK</sequence>
<dbReference type="Gene3D" id="1.10.10.60">
    <property type="entry name" value="Homeodomain-like"/>
    <property type="match status" value="1"/>
</dbReference>
<dbReference type="PANTHER" id="PTHR37812:SF1">
    <property type="entry name" value="MU-LIKE PROPHAGE FLUMU PROTEIN C"/>
    <property type="match status" value="1"/>
</dbReference>
<name>A0A5U3CSV2_SALDZ</name>
<reference evidence="3" key="1">
    <citation type="submission" date="2018-07" db="EMBL/GenBank/DDBJ databases">
        <authorList>
            <consortium name="GenomeTrakr network: Whole genome sequencing for foodborne pathogen traceback"/>
        </authorList>
    </citation>
    <scope>NUCLEOTIDE SEQUENCE</scope>
    <source>
        <strain evidence="3">CFSAN008697</strain>
    </source>
</reference>